<organism evidence="2 3">
    <name type="scientific">Lactarius akahatsu</name>
    <dbReference type="NCBI Taxonomy" id="416441"/>
    <lineage>
        <taxon>Eukaryota</taxon>
        <taxon>Fungi</taxon>
        <taxon>Dikarya</taxon>
        <taxon>Basidiomycota</taxon>
        <taxon>Agaricomycotina</taxon>
        <taxon>Agaricomycetes</taxon>
        <taxon>Russulales</taxon>
        <taxon>Russulaceae</taxon>
        <taxon>Lactarius</taxon>
    </lineage>
</organism>
<gene>
    <name evidence="2" type="ORF">EDB92DRAFT_1902293</name>
</gene>
<name>A0AAD4L8Q6_9AGAM</name>
<comment type="caution">
    <text evidence="2">The sequence shown here is derived from an EMBL/GenBank/DDBJ whole genome shotgun (WGS) entry which is preliminary data.</text>
</comment>
<protein>
    <recommendedName>
        <fullName evidence="4">Secreted protein</fullName>
    </recommendedName>
</protein>
<proteinExistence type="predicted"/>
<evidence type="ECO:0000313" key="2">
    <source>
        <dbReference type="EMBL" id="KAH8979897.1"/>
    </source>
</evidence>
<dbReference type="Proteomes" id="UP001201163">
    <property type="component" value="Unassembled WGS sequence"/>
</dbReference>
<evidence type="ECO:0008006" key="4">
    <source>
        <dbReference type="Google" id="ProtNLM"/>
    </source>
</evidence>
<evidence type="ECO:0000256" key="1">
    <source>
        <dbReference type="SAM" id="SignalP"/>
    </source>
</evidence>
<accession>A0AAD4L8Q6</accession>
<dbReference type="AlphaFoldDB" id="A0AAD4L8Q6"/>
<keyword evidence="3" id="KW-1185">Reference proteome</keyword>
<evidence type="ECO:0000313" key="3">
    <source>
        <dbReference type="Proteomes" id="UP001201163"/>
    </source>
</evidence>
<feature type="chain" id="PRO_5042191086" description="Secreted protein" evidence="1">
    <location>
        <begin position="24"/>
        <end position="198"/>
    </location>
</feature>
<dbReference type="EMBL" id="JAKELL010000151">
    <property type="protein sequence ID" value="KAH8979897.1"/>
    <property type="molecule type" value="Genomic_DNA"/>
</dbReference>
<keyword evidence="1" id="KW-0732">Signal</keyword>
<feature type="signal peptide" evidence="1">
    <location>
        <begin position="1"/>
        <end position="23"/>
    </location>
</feature>
<reference evidence="2" key="1">
    <citation type="submission" date="2022-01" db="EMBL/GenBank/DDBJ databases">
        <title>Comparative genomics reveals a dynamic genome evolution in the ectomycorrhizal milk-cap (Lactarius) mushrooms.</title>
        <authorList>
            <consortium name="DOE Joint Genome Institute"/>
            <person name="Lebreton A."/>
            <person name="Tang N."/>
            <person name="Kuo A."/>
            <person name="LaButti K."/>
            <person name="Drula E."/>
            <person name="Barry K."/>
            <person name="Clum A."/>
            <person name="Lipzen A."/>
            <person name="Mousain D."/>
            <person name="Ng V."/>
            <person name="Wang R."/>
            <person name="Wang X."/>
            <person name="Dai Y."/>
            <person name="Henrissat B."/>
            <person name="Grigoriev I.V."/>
            <person name="Guerin-Laguette A."/>
            <person name="Yu F."/>
            <person name="Martin F.M."/>
        </authorList>
    </citation>
    <scope>NUCLEOTIDE SEQUENCE</scope>
    <source>
        <strain evidence="2">QP</strain>
    </source>
</reference>
<sequence>MTQPTSVKLLNLALAWGSRLSSAQLGIHAALAQLKSWTIFPCQLALQELSTCPYRDRLSENFRSLITYNSIQDRARLLFLNDANGNSAEQANSRDADVPHKYKRAVLSSTTAQHVRCRPFAQGHLSFQALLSPQSFFGDAWSAHRITFPPAHVQTELQSHTCTLRPAWRVAAVLLDRTSKEALFVFMLTKRGTTCDAM</sequence>